<keyword evidence="11" id="KW-1185">Reference proteome</keyword>
<proteinExistence type="inferred from homology"/>
<reference evidence="10 11" key="1">
    <citation type="submission" date="2017-03" db="EMBL/GenBank/DDBJ databases">
        <title>Complete genome sequence of the novel DNRA strain Pseudomonas sp. S-6-2 isolated from Chinese polluted river sediment. Journal of Biotechnology.</title>
        <authorList>
            <person name="Li J."/>
            <person name="Xiang F."/>
            <person name="Wang L."/>
            <person name="Xi L."/>
            <person name="Liu J."/>
        </authorList>
    </citation>
    <scope>NUCLEOTIDE SEQUENCE [LARGE SCALE GENOMIC DNA]</scope>
    <source>
        <strain evidence="10 11">S-6-2</strain>
    </source>
</reference>
<sequence length="514" mass="56139">MTHGIAIRSLCALIQLGAGLWLLLQYGPMTLPFSLLLAALPWLLARGKAPQANAQDTDQALESLARNLSRSTSRNAMAAAEVSFSVEQLAARLHSQLSAITQVAQNAEHIAHQVENTSRFAELADQAAESARGSSQSGKQALDQAVDVMQGLSRQADASLMMLNQLNDKASKIVQVTQVIETIASQTNLLALNAAIEAARAGEMGRGFAVVADEVRGLAARTATSTSEVATIIDEMHRETQRVTEGIGELVSQVQTSVSLIEQASSQLLDINRHGEAVKQETAQIAESSAANRDQLSSLSCAVEQVRADLAGSDQQTRRLGQEADNLVELAEQVSEMLAEVALAPYHQRLFDAAREAAESISQRFEQDIASGRISLEDLFDHNLTPIPGSRPQRYKSRFDQYTDSVLPALQEPLLQAHPELVYAIATTPEGYVPTHNQAFSRQPTGDLEHDTRYCRSKRLFNDRTGGRCGSHQQSLLLQTYKRDTGEIMHDLSVPLWIKGRHWGGLRLGYKPEH</sequence>
<evidence type="ECO:0000256" key="7">
    <source>
        <dbReference type="ARBA" id="ARBA00029447"/>
    </source>
</evidence>
<comment type="subcellular location">
    <subcellularLocation>
        <location evidence="1">Membrane</location>
    </subcellularLocation>
</comment>
<dbReference type="Gene3D" id="1.10.287.950">
    <property type="entry name" value="Methyl-accepting chemotaxis protein"/>
    <property type="match status" value="1"/>
</dbReference>
<evidence type="ECO:0000256" key="6">
    <source>
        <dbReference type="ARBA" id="ARBA00023224"/>
    </source>
</evidence>
<organism evidence="10 11">
    <name type="scientific">Halopseudomonas phragmitis</name>
    <dbReference type="NCBI Taxonomy" id="1931241"/>
    <lineage>
        <taxon>Bacteria</taxon>
        <taxon>Pseudomonadati</taxon>
        <taxon>Pseudomonadota</taxon>
        <taxon>Gammaproteobacteria</taxon>
        <taxon>Pseudomonadales</taxon>
        <taxon>Pseudomonadaceae</taxon>
        <taxon>Halopseudomonas</taxon>
    </lineage>
</organism>
<evidence type="ECO:0000256" key="5">
    <source>
        <dbReference type="ARBA" id="ARBA00023136"/>
    </source>
</evidence>
<keyword evidence="4" id="KW-1133">Transmembrane helix</keyword>
<dbReference type="PROSITE" id="PS50111">
    <property type="entry name" value="CHEMOTAXIS_TRANSDUC_2"/>
    <property type="match status" value="1"/>
</dbReference>
<keyword evidence="6 8" id="KW-0807">Transducer</keyword>
<gene>
    <name evidence="10" type="ORF">BVH74_10980</name>
</gene>
<dbReference type="GO" id="GO:0016020">
    <property type="term" value="C:membrane"/>
    <property type="evidence" value="ECO:0007669"/>
    <property type="project" value="UniProtKB-SubCell"/>
</dbReference>
<dbReference type="AlphaFoldDB" id="A0A1V0B5M9"/>
<dbReference type="PANTHER" id="PTHR32089">
    <property type="entry name" value="METHYL-ACCEPTING CHEMOTAXIS PROTEIN MCPB"/>
    <property type="match status" value="1"/>
</dbReference>
<dbReference type="RefSeq" id="WP_080050110.1">
    <property type="nucleotide sequence ID" value="NZ_CP020100.1"/>
</dbReference>
<feature type="domain" description="Methyl-accepting transducer" evidence="9">
    <location>
        <begin position="71"/>
        <end position="307"/>
    </location>
</feature>
<dbReference type="InterPro" id="IPR004089">
    <property type="entry name" value="MCPsignal_dom"/>
</dbReference>
<evidence type="ECO:0000256" key="1">
    <source>
        <dbReference type="ARBA" id="ARBA00004370"/>
    </source>
</evidence>
<keyword evidence="2" id="KW-0145">Chemotaxis</keyword>
<evidence type="ECO:0000313" key="11">
    <source>
        <dbReference type="Proteomes" id="UP000243488"/>
    </source>
</evidence>
<dbReference type="SMART" id="SM00283">
    <property type="entry name" value="MA"/>
    <property type="match status" value="1"/>
</dbReference>
<evidence type="ECO:0000256" key="4">
    <source>
        <dbReference type="ARBA" id="ARBA00022989"/>
    </source>
</evidence>
<dbReference type="GO" id="GO:0007165">
    <property type="term" value="P:signal transduction"/>
    <property type="evidence" value="ECO:0007669"/>
    <property type="project" value="UniProtKB-KW"/>
</dbReference>
<evidence type="ECO:0000313" key="10">
    <source>
        <dbReference type="EMBL" id="AQZ95242.1"/>
    </source>
</evidence>
<comment type="similarity">
    <text evidence="7">Belongs to the methyl-accepting chemotaxis (MCP) protein family.</text>
</comment>
<dbReference type="Proteomes" id="UP000243488">
    <property type="component" value="Chromosome"/>
</dbReference>
<dbReference type="KEGG" id="ppha:BVH74_10980"/>
<dbReference type="PANTHER" id="PTHR32089:SF120">
    <property type="entry name" value="METHYL-ACCEPTING CHEMOTAXIS PROTEIN TLPQ"/>
    <property type="match status" value="1"/>
</dbReference>
<accession>A0A1V0B5M9</accession>
<keyword evidence="5" id="KW-0472">Membrane</keyword>
<dbReference type="GO" id="GO:0006935">
    <property type="term" value="P:chemotaxis"/>
    <property type="evidence" value="ECO:0007669"/>
    <property type="project" value="UniProtKB-KW"/>
</dbReference>
<evidence type="ECO:0000256" key="8">
    <source>
        <dbReference type="PROSITE-ProRule" id="PRU00284"/>
    </source>
</evidence>
<dbReference type="EMBL" id="CP020100">
    <property type="protein sequence ID" value="AQZ95242.1"/>
    <property type="molecule type" value="Genomic_DNA"/>
</dbReference>
<protein>
    <recommendedName>
        <fullName evidence="9">Methyl-accepting transducer domain-containing protein</fullName>
    </recommendedName>
</protein>
<evidence type="ECO:0000256" key="3">
    <source>
        <dbReference type="ARBA" id="ARBA00022692"/>
    </source>
</evidence>
<evidence type="ECO:0000256" key="2">
    <source>
        <dbReference type="ARBA" id="ARBA00022500"/>
    </source>
</evidence>
<dbReference type="STRING" id="1931241.BVH74_10980"/>
<dbReference type="Pfam" id="PF00015">
    <property type="entry name" value="MCPsignal"/>
    <property type="match status" value="1"/>
</dbReference>
<dbReference type="SUPFAM" id="SSF58104">
    <property type="entry name" value="Methyl-accepting chemotaxis protein (MCP) signaling domain"/>
    <property type="match status" value="1"/>
</dbReference>
<evidence type="ECO:0000259" key="9">
    <source>
        <dbReference type="PROSITE" id="PS50111"/>
    </source>
</evidence>
<name>A0A1V0B5M9_9GAMM</name>
<keyword evidence="3" id="KW-0812">Transmembrane</keyword>